<keyword evidence="1" id="KW-0812">Transmembrane</keyword>
<feature type="transmembrane region" description="Helical" evidence="1">
    <location>
        <begin position="119"/>
        <end position="145"/>
    </location>
</feature>
<evidence type="ECO:0000256" key="1">
    <source>
        <dbReference type="SAM" id="Phobius"/>
    </source>
</evidence>
<reference evidence="2" key="1">
    <citation type="submission" date="2023-07" db="EMBL/GenBank/DDBJ databases">
        <title>Genomic Encyclopedia of Type Strains, Phase IV (KMG-IV): sequencing the most valuable type-strain genomes for metagenomic binning, comparative biology and taxonomic classification.</title>
        <authorList>
            <person name="Goeker M."/>
        </authorList>
    </citation>
    <scope>NUCLEOTIDE SEQUENCE [LARGE SCALE GENOMIC DNA]</scope>
    <source>
        <strain evidence="2">DSM 21204</strain>
    </source>
</reference>
<name>A0ABU0LYK6_9BACT</name>
<accession>A0ABU0LYK6</accession>
<dbReference type="Proteomes" id="UP001240643">
    <property type="component" value="Unassembled WGS sequence"/>
</dbReference>
<organism evidence="2 3">
    <name type="scientific">Mycoplasmoides fastidiosum</name>
    <dbReference type="NCBI Taxonomy" id="92758"/>
    <lineage>
        <taxon>Bacteria</taxon>
        <taxon>Bacillati</taxon>
        <taxon>Mycoplasmatota</taxon>
        <taxon>Mycoplasmoidales</taxon>
        <taxon>Mycoplasmoidaceae</taxon>
        <taxon>Mycoplasmoides</taxon>
    </lineage>
</organism>
<keyword evidence="3" id="KW-1185">Reference proteome</keyword>
<dbReference type="EMBL" id="JAUSWO010000001">
    <property type="protein sequence ID" value="MDQ0513770.1"/>
    <property type="molecule type" value="Genomic_DNA"/>
</dbReference>
<protein>
    <submittedName>
        <fullName evidence="2">Membrane protein</fullName>
    </submittedName>
</protein>
<evidence type="ECO:0000313" key="2">
    <source>
        <dbReference type="EMBL" id="MDQ0513770.1"/>
    </source>
</evidence>
<evidence type="ECO:0000313" key="3">
    <source>
        <dbReference type="Proteomes" id="UP001240643"/>
    </source>
</evidence>
<feature type="transmembrane region" description="Helical" evidence="1">
    <location>
        <begin position="40"/>
        <end position="57"/>
    </location>
</feature>
<comment type="caution">
    <text evidence="2">The sequence shown here is derived from an EMBL/GenBank/DDBJ whole genome shotgun (WGS) entry which is preliminary data.</text>
</comment>
<keyword evidence="1" id="KW-0472">Membrane</keyword>
<feature type="transmembrane region" description="Helical" evidence="1">
    <location>
        <begin position="9"/>
        <end position="28"/>
    </location>
</feature>
<keyword evidence="1" id="KW-1133">Transmembrane helix</keyword>
<proteinExistence type="predicted"/>
<feature type="transmembrane region" description="Helical" evidence="1">
    <location>
        <begin position="91"/>
        <end position="113"/>
    </location>
</feature>
<gene>
    <name evidence="2" type="ORF">J2Z62_000208</name>
</gene>
<sequence>MKLFYSYRYLTKFILLNCYLILLMVAIVLDLTQLRGATTFSYSLIFSTIFNLMSYWLNERIHYKTFQNFQKEIRTNQENEITKKIVKTKLFLVYFLIILIAITGLWFGILINYLVNNNIFSILFIILGIVPNQLAYLFSIFIIFLEKFVIRYKL</sequence>